<name>A0A8K0IAX2_COCNU</name>
<dbReference type="AlphaFoldDB" id="A0A8K0IAX2"/>
<gene>
    <name evidence="1" type="ORF">COCNU_06G007300</name>
</gene>
<evidence type="ECO:0000313" key="2">
    <source>
        <dbReference type="Proteomes" id="UP000797356"/>
    </source>
</evidence>
<protein>
    <submittedName>
        <fullName evidence="1">Uncharacterized protein</fullName>
    </submittedName>
</protein>
<reference evidence="1" key="2">
    <citation type="submission" date="2019-07" db="EMBL/GenBank/DDBJ databases">
        <authorList>
            <person name="Yang Y."/>
            <person name="Bocs S."/>
            <person name="Baudouin L."/>
        </authorList>
    </citation>
    <scope>NUCLEOTIDE SEQUENCE</scope>
    <source>
        <tissue evidence="1">Spear leaf of Hainan Tall coconut</tissue>
    </source>
</reference>
<evidence type="ECO:0000313" key="1">
    <source>
        <dbReference type="EMBL" id="KAG1346901.1"/>
    </source>
</evidence>
<keyword evidence="2" id="KW-1185">Reference proteome</keyword>
<accession>A0A8K0IAX2</accession>
<reference evidence="1" key="1">
    <citation type="journal article" date="2017" name="Gigascience">
        <title>The genome draft of coconut (Cocos nucifera).</title>
        <authorList>
            <person name="Xiao Y."/>
            <person name="Xu P."/>
            <person name="Fan H."/>
            <person name="Baudouin L."/>
            <person name="Xia W."/>
            <person name="Bocs S."/>
            <person name="Xu J."/>
            <person name="Li Q."/>
            <person name="Guo A."/>
            <person name="Zhou L."/>
            <person name="Li J."/>
            <person name="Wu Y."/>
            <person name="Ma Z."/>
            <person name="Armero A."/>
            <person name="Issali A.E."/>
            <person name="Liu N."/>
            <person name="Peng M."/>
            <person name="Yang Y."/>
        </authorList>
    </citation>
    <scope>NUCLEOTIDE SEQUENCE</scope>
    <source>
        <tissue evidence="1">Spear leaf of Hainan Tall coconut</tissue>
    </source>
</reference>
<dbReference type="EMBL" id="CM017877">
    <property type="protein sequence ID" value="KAG1346901.1"/>
    <property type="molecule type" value="Genomic_DNA"/>
</dbReference>
<comment type="caution">
    <text evidence="1">The sequence shown here is derived from an EMBL/GenBank/DDBJ whole genome shotgun (WGS) entry which is preliminary data.</text>
</comment>
<dbReference type="Proteomes" id="UP000797356">
    <property type="component" value="Chromosome 6"/>
</dbReference>
<sequence length="65" mass="7398">MAKYDHIEEEINAIKAAQFIMLPTKFLYGFGCMFGQSSCGNLPQILRAYDILGGYAREAKWEFVT</sequence>
<organism evidence="1 2">
    <name type="scientific">Cocos nucifera</name>
    <name type="common">Coconut palm</name>
    <dbReference type="NCBI Taxonomy" id="13894"/>
    <lineage>
        <taxon>Eukaryota</taxon>
        <taxon>Viridiplantae</taxon>
        <taxon>Streptophyta</taxon>
        <taxon>Embryophyta</taxon>
        <taxon>Tracheophyta</taxon>
        <taxon>Spermatophyta</taxon>
        <taxon>Magnoliopsida</taxon>
        <taxon>Liliopsida</taxon>
        <taxon>Arecaceae</taxon>
        <taxon>Arecoideae</taxon>
        <taxon>Cocoseae</taxon>
        <taxon>Attaleinae</taxon>
        <taxon>Cocos</taxon>
    </lineage>
</organism>
<proteinExistence type="predicted"/>